<protein>
    <submittedName>
        <fullName evidence="3">Uncharacterized protein</fullName>
    </submittedName>
</protein>
<evidence type="ECO:0000256" key="1">
    <source>
        <dbReference type="SAM" id="MobiDB-lite"/>
    </source>
</evidence>
<evidence type="ECO:0000313" key="3">
    <source>
        <dbReference type="EMBL" id="OIR06019.1"/>
    </source>
</evidence>
<name>A0A1J5SDL6_9ZZZZ</name>
<accession>A0A1J5SDL6</accession>
<reference evidence="3" key="1">
    <citation type="submission" date="2016-10" db="EMBL/GenBank/DDBJ databases">
        <title>Sequence of Gallionella enrichment culture.</title>
        <authorList>
            <person name="Poehlein A."/>
            <person name="Muehling M."/>
            <person name="Daniel R."/>
        </authorList>
    </citation>
    <scope>NUCLEOTIDE SEQUENCE</scope>
</reference>
<sequence>MTTETNDDGESFTFQEPETPDNVAGPEAADTALNSDIVEQASTAAKKGTGVTKKSKFKKIIFIVIGLLVLAVVGAGVMDYVNTSNEQARIEAAKTRAAEQAAEDMRRQQEDAKKRADAEEAARKAAEGDAAAAASQASSLQAQFKILKTENADLKKKVAGLQAALAAKPKIKVVEKIKTVEKIVEKPVPAPEPPKEKLPRSHCEFKGSLVNRAWLVCDGKLISVKVGDPLPYPYREVVKVNDGQSSGGSVLTTGGVIE</sequence>
<keyword evidence="2" id="KW-0812">Transmembrane</keyword>
<feature type="region of interest" description="Disordered" evidence="1">
    <location>
        <begin position="1"/>
        <end position="34"/>
    </location>
</feature>
<keyword evidence="2" id="KW-0472">Membrane</keyword>
<proteinExistence type="predicted"/>
<feature type="region of interest" description="Disordered" evidence="1">
    <location>
        <begin position="99"/>
        <end position="128"/>
    </location>
</feature>
<dbReference type="AlphaFoldDB" id="A0A1J5SDL6"/>
<feature type="transmembrane region" description="Helical" evidence="2">
    <location>
        <begin position="60"/>
        <end position="81"/>
    </location>
</feature>
<gene>
    <name evidence="3" type="ORF">GALL_118160</name>
</gene>
<feature type="compositionally biased region" description="Basic and acidic residues" evidence="1">
    <location>
        <begin position="99"/>
        <end position="127"/>
    </location>
</feature>
<dbReference type="EMBL" id="MLJW01000046">
    <property type="protein sequence ID" value="OIR06019.1"/>
    <property type="molecule type" value="Genomic_DNA"/>
</dbReference>
<comment type="caution">
    <text evidence="3">The sequence shown here is derived from an EMBL/GenBank/DDBJ whole genome shotgun (WGS) entry which is preliminary data.</text>
</comment>
<keyword evidence="2" id="KW-1133">Transmembrane helix</keyword>
<organism evidence="3">
    <name type="scientific">mine drainage metagenome</name>
    <dbReference type="NCBI Taxonomy" id="410659"/>
    <lineage>
        <taxon>unclassified sequences</taxon>
        <taxon>metagenomes</taxon>
        <taxon>ecological metagenomes</taxon>
    </lineage>
</organism>
<evidence type="ECO:0000256" key="2">
    <source>
        <dbReference type="SAM" id="Phobius"/>
    </source>
</evidence>
<feature type="compositionally biased region" description="Acidic residues" evidence="1">
    <location>
        <begin position="1"/>
        <end position="10"/>
    </location>
</feature>